<dbReference type="GO" id="GO:0003677">
    <property type="term" value="F:DNA binding"/>
    <property type="evidence" value="ECO:0007669"/>
    <property type="project" value="UniProtKB-KW"/>
</dbReference>
<organism evidence="6 7">
    <name type="scientific">Kineosphaera limosa NBRC 100340</name>
    <dbReference type="NCBI Taxonomy" id="1184609"/>
    <lineage>
        <taxon>Bacteria</taxon>
        <taxon>Bacillati</taxon>
        <taxon>Actinomycetota</taxon>
        <taxon>Actinomycetes</taxon>
        <taxon>Micrococcales</taxon>
        <taxon>Dermatophilaceae</taxon>
        <taxon>Kineosphaera</taxon>
    </lineage>
</organism>
<dbReference type="SMART" id="SM00345">
    <property type="entry name" value="HTH_GNTR"/>
    <property type="match status" value="1"/>
</dbReference>
<dbReference type="Proteomes" id="UP000008366">
    <property type="component" value="Unassembled WGS sequence"/>
</dbReference>
<keyword evidence="3" id="KW-0804">Transcription</keyword>
<evidence type="ECO:0000259" key="5">
    <source>
        <dbReference type="PROSITE" id="PS50949"/>
    </source>
</evidence>
<evidence type="ECO:0000313" key="6">
    <source>
        <dbReference type="EMBL" id="GAB95732.1"/>
    </source>
</evidence>
<evidence type="ECO:0000256" key="1">
    <source>
        <dbReference type="ARBA" id="ARBA00023015"/>
    </source>
</evidence>
<evidence type="ECO:0000256" key="2">
    <source>
        <dbReference type="ARBA" id="ARBA00023125"/>
    </source>
</evidence>
<sequence>MVRIVISNASGRPIYEQIAGQIRAAIMAGELAEGERLPSIRALARDLRVSVITTTRAYADLAAEGFVTNVQGKGSYVLARDAELVREHVLGEVERHLSAAIDAARAGRLSDAEIRASVEALLTADEGGDSRSHGPTRAPDEQSDHGHPGEDR</sequence>
<dbReference type="InterPro" id="IPR036390">
    <property type="entry name" value="WH_DNA-bd_sf"/>
</dbReference>
<feature type="region of interest" description="Disordered" evidence="4">
    <location>
        <begin position="122"/>
        <end position="152"/>
    </location>
</feature>
<dbReference type="EMBL" id="BAHD01000026">
    <property type="protein sequence ID" value="GAB95732.1"/>
    <property type="molecule type" value="Genomic_DNA"/>
</dbReference>
<feature type="compositionally biased region" description="Basic and acidic residues" evidence="4">
    <location>
        <begin position="128"/>
        <end position="152"/>
    </location>
</feature>
<dbReference type="eggNOG" id="COG1725">
    <property type="taxonomic scope" value="Bacteria"/>
</dbReference>
<evidence type="ECO:0000313" key="7">
    <source>
        <dbReference type="Proteomes" id="UP000008366"/>
    </source>
</evidence>
<evidence type="ECO:0000256" key="3">
    <source>
        <dbReference type="ARBA" id="ARBA00023163"/>
    </source>
</evidence>
<dbReference type="InterPro" id="IPR000524">
    <property type="entry name" value="Tscrpt_reg_HTH_GntR"/>
</dbReference>
<name>K6WUG3_9MICO</name>
<keyword evidence="2" id="KW-0238">DNA-binding</keyword>
<dbReference type="Pfam" id="PF00392">
    <property type="entry name" value="GntR"/>
    <property type="match status" value="1"/>
</dbReference>
<dbReference type="SUPFAM" id="SSF46785">
    <property type="entry name" value="Winged helix' DNA-binding domain"/>
    <property type="match status" value="1"/>
</dbReference>
<dbReference type="STRING" id="1184609.KILIM_026_00030"/>
<proteinExistence type="predicted"/>
<dbReference type="PROSITE" id="PS50949">
    <property type="entry name" value="HTH_GNTR"/>
    <property type="match status" value="1"/>
</dbReference>
<feature type="domain" description="HTH gntR-type" evidence="5">
    <location>
        <begin position="12"/>
        <end position="80"/>
    </location>
</feature>
<keyword evidence="7" id="KW-1185">Reference proteome</keyword>
<reference evidence="6 7" key="1">
    <citation type="submission" date="2012-08" db="EMBL/GenBank/DDBJ databases">
        <title>Whole genome shotgun sequence of Kineosphaera limosa NBRC 100340.</title>
        <authorList>
            <person name="Yoshida I."/>
            <person name="Isaki S."/>
            <person name="Hosoyama A."/>
            <person name="Tsuchikane K."/>
            <person name="Katsumata H."/>
            <person name="Ando Y."/>
            <person name="Ohji S."/>
            <person name="Hamada M."/>
            <person name="Tamura T."/>
            <person name="Yamazoe A."/>
            <person name="Yamazaki S."/>
            <person name="Fujita N."/>
        </authorList>
    </citation>
    <scope>NUCLEOTIDE SEQUENCE [LARGE SCALE GENOMIC DNA]</scope>
    <source>
        <strain evidence="6 7">NBRC 100340</strain>
    </source>
</reference>
<dbReference type="InterPro" id="IPR036388">
    <property type="entry name" value="WH-like_DNA-bd_sf"/>
</dbReference>
<dbReference type="PANTHER" id="PTHR38445">
    <property type="entry name" value="HTH-TYPE TRANSCRIPTIONAL REPRESSOR YTRA"/>
    <property type="match status" value="1"/>
</dbReference>
<dbReference type="CDD" id="cd07377">
    <property type="entry name" value="WHTH_GntR"/>
    <property type="match status" value="1"/>
</dbReference>
<protein>
    <submittedName>
        <fullName evidence="6">Putative GntR family transcriptional regulator</fullName>
    </submittedName>
</protein>
<evidence type="ECO:0000256" key="4">
    <source>
        <dbReference type="SAM" id="MobiDB-lite"/>
    </source>
</evidence>
<dbReference type="AlphaFoldDB" id="K6WUG3"/>
<comment type="caution">
    <text evidence="6">The sequence shown here is derived from an EMBL/GenBank/DDBJ whole genome shotgun (WGS) entry which is preliminary data.</text>
</comment>
<gene>
    <name evidence="6" type="ORF">KILIM_026_00030</name>
</gene>
<dbReference type="PANTHER" id="PTHR38445:SF7">
    <property type="entry name" value="GNTR-FAMILY TRANSCRIPTIONAL REGULATOR"/>
    <property type="match status" value="1"/>
</dbReference>
<accession>K6WUG3</accession>
<dbReference type="Gene3D" id="1.10.10.10">
    <property type="entry name" value="Winged helix-like DNA-binding domain superfamily/Winged helix DNA-binding domain"/>
    <property type="match status" value="1"/>
</dbReference>
<dbReference type="GO" id="GO:0003700">
    <property type="term" value="F:DNA-binding transcription factor activity"/>
    <property type="evidence" value="ECO:0007669"/>
    <property type="project" value="InterPro"/>
</dbReference>
<keyword evidence="1" id="KW-0805">Transcription regulation</keyword>